<accession>A0A0L0KJ28</accession>
<dbReference type="Proteomes" id="UP000037151">
    <property type="component" value="Unassembled WGS sequence"/>
</dbReference>
<feature type="domain" description="Zinc finger CGNR" evidence="1">
    <location>
        <begin position="149"/>
        <end position="191"/>
    </location>
</feature>
<organism evidence="2 3">
    <name type="scientific">Streptomyces acidiscabies</name>
    <dbReference type="NCBI Taxonomy" id="42234"/>
    <lineage>
        <taxon>Bacteria</taxon>
        <taxon>Bacillati</taxon>
        <taxon>Actinomycetota</taxon>
        <taxon>Actinomycetes</taxon>
        <taxon>Kitasatosporales</taxon>
        <taxon>Streptomycetaceae</taxon>
        <taxon>Streptomyces</taxon>
    </lineage>
</organism>
<evidence type="ECO:0000313" key="2">
    <source>
        <dbReference type="EMBL" id="KND37848.1"/>
    </source>
</evidence>
<dbReference type="Pfam" id="PF11706">
    <property type="entry name" value="zf-CGNR"/>
    <property type="match status" value="1"/>
</dbReference>
<reference evidence="3" key="1">
    <citation type="submission" date="2014-07" db="EMBL/GenBank/DDBJ databases">
        <title>Genome sequencing of plant-pathogenic Streptomyces species.</title>
        <authorList>
            <person name="Harrison J."/>
            <person name="Sapp M."/>
            <person name="Thwaites R."/>
            <person name="Studholme D.J."/>
        </authorList>
    </citation>
    <scope>NUCLEOTIDE SEQUENCE [LARGE SCALE GENOMIC DNA]</scope>
    <source>
        <strain evidence="3">NCPPB 4445</strain>
    </source>
</reference>
<dbReference type="InterPro" id="IPR021005">
    <property type="entry name" value="Znf_CGNR"/>
</dbReference>
<dbReference type="RefSeq" id="WP_063786247.1">
    <property type="nucleotide sequence ID" value="NZ_KQ257813.1"/>
</dbReference>
<dbReference type="AlphaFoldDB" id="A0A0L0KJ28"/>
<dbReference type="PANTHER" id="PTHR35525:SF3">
    <property type="entry name" value="BLL6575 PROTEIN"/>
    <property type="match status" value="1"/>
</dbReference>
<dbReference type="InterPro" id="IPR023286">
    <property type="entry name" value="ABATE_dom_sf"/>
</dbReference>
<gene>
    <name evidence="2" type="ORF">IQ63_09015</name>
</gene>
<dbReference type="SUPFAM" id="SSF160904">
    <property type="entry name" value="Jann2411-like"/>
    <property type="match status" value="1"/>
</dbReference>
<dbReference type="PANTHER" id="PTHR35525">
    <property type="entry name" value="BLL6575 PROTEIN"/>
    <property type="match status" value="1"/>
</dbReference>
<name>A0A0L0KJ28_9ACTN</name>
<proteinExistence type="predicted"/>
<dbReference type="Gene3D" id="1.10.3300.10">
    <property type="entry name" value="Jann2411-like domain"/>
    <property type="match status" value="1"/>
</dbReference>
<dbReference type="Pfam" id="PF07336">
    <property type="entry name" value="ABATE"/>
    <property type="match status" value="1"/>
</dbReference>
<evidence type="ECO:0000259" key="1">
    <source>
        <dbReference type="Pfam" id="PF11706"/>
    </source>
</evidence>
<comment type="caution">
    <text evidence="2">The sequence shown here is derived from an EMBL/GenBank/DDBJ whole genome shotgun (WGS) entry which is preliminary data.</text>
</comment>
<evidence type="ECO:0000313" key="3">
    <source>
        <dbReference type="Proteomes" id="UP000037151"/>
    </source>
</evidence>
<sequence length="201" mass="21900">MATNDMWVWDGGRVCLDFTNTLRYRWRNPPQETLRNPGDLTLWLQQAGLLRPGPPDRTDAAVLASGRRLRETVDRAVLAAADGRLPSPGDITALNRAAAEAPRPALQIAVTDGRLEPAAATSVAADASAALALIAQDAVGLLLSAEIRRVRVCGADTCALRFLDRSPARNRRWCSMSRCGNRTKVRLHQSRTRRGEHASAD</sequence>
<dbReference type="InterPro" id="IPR010852">
    <property type="entry name" value="ABATE"/>
</dbReference>
<dbReference type="EMBL" id="JPPY01000060">
    <property type="protein sequence ID" value="KND37848.1"/>
    <property type="molecule type" value="Genomic_DNA"/>
</dbReference>
<dbReference type="PATRIC" id="fig|42234.21.peg.1859"/>
<protein>
    <recommendedName>
        <fullName evidence="1">Zinc finger CGNR domain-containing protein</fullName>
    </recommendedName>
</protein>